<dbReference type="Pfam" id="PF04402">
    <property type="entry name" value="SIMPL"/>
    <property type="match status" value="1"/>
</dbReference>
<evidence type="ECO:0000313" key="2">
    <source>
        <dbReference type="EMBL" id="MBS0125176.1"/>
    </source>
</evidence>
<dbReference type="Proteomes" id="UP000681356">
    <property type="component" value="Unassembled WGS sequence"/>
</dbReference>
<evidence type="ECO:0000256" key="1">
    <source>
        <dbReference type="SAM" id="SignalP"/>
    </source>
</evidence>
<name>A0A8J8B7J4_9RHOB</name>
<proteinExistence type="predicted"/>
<reference evidence="2" key="1">
    <citation type="submission" date="2021-04" db="EMBL/GenBank/DDBJ databases">
        <authorList>
            <person name="Yoon J."/>
        </authorList>
    </citation>
    <scope>NUCLEOTIDE SEQUENCE</scope>
    <source>
        <strain evidence="2">KMU-90</strain>
    </source>
</reference>
<protein>
    <submittedName>
        <fullName evidence="2">SIMPL domain-containing protein</fullName>
    </submittedName>
</protein>
<accession>A0A8J8B7J4</accession>
<dbReference type="AlphaFoldDB" id="A0A8J8B7J4"/>
<keyword evidence="3" id="KW-1185">Reference proteome</keyword>
<dbReference type="PANTHER" id="PTHR34387:SF1">
    <property type="entry name" value="PERIPLASMIC IMMUNOGENIC PROTEIN"/>
    <property type="match status" value="1"/>
</dbReference>
<keyword evidence="1" id="KW-0732">Signal</keyword>
<dbReference type="RefSeq" id="WP_212537134.1">
    <property type="nucleotide sequence ID" value="NZ_JAGTUU010000005.1"/>
</dbReference>
<dbReference type="PANTHER" id="PTHR34387">
    <property type="entry name" value="SLR1258 PROTEIN"/>
    <property type="match status" value="1"/>
</dbReference>
<evidence type="ECO:0000313" key="3">
    <source>
        <dbReference type="Proteomes" id="UP000681356"/>
    </source>
</evidence>
<feature type="signal peptide" evidence="1">
    <location>
        <begin position="1"/>
        <end position="18"/>
    </location>
</feature>
<organism evidence="2 3">
    <name type="scientific">Thetidibacter halocola</name>
    <dbReference type="NCBI Taxonomy" id="2827239"/>
    <lineage>
        <taxon>Bacteria</taxon>
        <taxon>Pseudomonadati</taxon>
        <taxon>Pseudomonadota</taxon>
        <taxon>Alphaproteobacteria</taxon>
        <taxon>Rhodobacterales</taxon>
        <taxon>Roseobacteraceae</taxon>
        <taxon>Thetidibacter</taxon>
    </lineage>
</organism>
<dbReference type="InterPro" id="IPR007497">
    <property type="entry name" value="SIMPL/DUF541"/>
</dbReference>
<dbReference type="Gene3D" id="3.30.70.2970">
    <property type="entry name" value="Protein of unknown function (DUF541), domain 2"/>
    <property type="match status" value="1"/>
</dbReference>
<dbReference type="InterPro" id="IPR052022">
    <property type="entry name" value="26kDa_periplasmic_antigen"/>
</dbReference>
<dbReference type="Gene3D" id="3.30.110.170">
    <property type="entry name" value="Protein of unknown function (DUF541), domain 1"/>
    <property type="match status" value="1"/>
</dbReference>
<comment type="caution">
    <text evidence="2">The sequence shown here is derived from an EMBL/GenBank/DDBJ whole genome shotgun (WGS) entry which is preliminary data.</text>
</comment>
<dbReference type="EMBL" id="JAGTUU010000005">
    <property type="protein sequence ID" value="MBS0125176.1"/>
    <property type="molecule type" value="Genomic_DNA"/>
</dbReference>
<gene>
    <name evidence="2" type="ORF">KB874_13880</name>
</gene>
<feature type="chain" id="PRO_5035274631" evidence="1">
    <location>
        <begin position="19"/>
        <end position="228"/>
    </location>
</feature>
<sequence>MRMLSFCIALALATPLYADEAGRITVTGEGQAFAAPDMATITLGVTERADNARDAMDATSAGVAAILGRLTAMGVEPRDVQTSDLSLGPVWTQHNSSGEAVITGYEASNRLTVRVRNLDSLGGVLDAVLEDGANRFSGLGFGLQDPAPLEDEARRAAVADALARARLYAEAAGVDLGPILSINESGGVRPMPMDAPMFAARAEAVPVAAGETGLSASVTIVFALGTDE</sequence>
<dbReference type="GO" id="GO:0006974">
    <property type="term" value="P:DNA damage response"/>
    <property type="evidence" value="ECO:0007669"/>
    <property type="project" value="TreeGrafter"/>
</dbReference>